<organism evidence="1 2">
    <name type="scientific">Bacillus coahuilensis p1.1.43</name>
    <dbReference type="NCBI Taxonomy" id="1150625"/>
    <lineage>
        <taxon>Bacteria</taxon>
        <taxon>Bacillati</taxon>
        <taxon>Bacillota</taxon>
        <taxon>Bacilli</taxon>
        <taxon>Bacillales</taxon>
        <taxon>Bacillaceae</taxon>
        <taxon>Bacillus</taxon>
    </lineage>
</organism>
<dbReference type="OrthoDB" id="2376696at2"/>
<dbReference type="Pfam" id="PF11007">
    <property type="entry name" value="CotJA"/>
    <property type="match status" value="1"/>
</dbReference>
<comment type="caution">
    <text evidence="1">The sequence shown here is derived from an EMBL/GenBank/DDBJ whole genome shotgun (WGS) entry which is preliminary data.</text>
</comment>
<evidence type="ECO:0000313" key="1">
    <source>
        <dbReference type="EMBL" id="KUP06604.1"/>
    </source>
</evidence>
<evidence type="ECO:0000313" key="2">
    <source>
        <dbReference type="Proteomes" id="UP000074108"/>
    </source>
</evidence>
<dbReference type="AlphaFoldDB" id="A0A147K8U5"/>
<protein>
    <submittedName>
        <fullName evidence="1">CotJA</fullName>
    </submittedName>
</protein>
<dbReference type="Proteomes" id="UP000074108">
    <property type="component" value="Unassembled WGS sequence"/>
</dbReference>
<gene>
    <name evidence="1" type="ORF">Q75_08785</name>
</gene>
<dbReference type="InterPro" id="IPR020256">
    <property type="entry name" value="Spore_coat_CotJA"/>
</dbReference>
<proteinExistence type="predicted"/>
<reference evidence="1 2" key="1">
    <citation type="journal article" date="2016" name="Front. Microbiol.">
        <title>Microevolution Analysis of Bacillus coahuilensis Unveils Differences in Phosphorus Acquisition Strategies and Their Regulation.</title>
        <authorList>
            <person name="Gomez-Lunar Z."/>
            <person name="Hernandez-Gonzalez I."/>
            <person name="Rodriguez-Torres M.D."/>
            <person name="Souza V."/>
            <person name="Olmedo-Alvarez G."/>
        </authorList>
    </citation>
    <scope>NUCLEOTIDE SEQUENCE [LARGE SCALE GENOMIC DNA]</scope>
    <source>
        <strain evidence="2">p1.1.43</strain>
    </source>
</reference>
<accession>A0A147K8U5</accession>
<keyword evidence="2" id="KW-1185">Reference proteome</keyword>
<dbReference type="EMBL" id="LDYG01000028">
    <property type="protein sequence ID" value="KUP06604.1"/>
    <property type="molecule type" value="Genomic_DNA"/>
</dbReference>
<dbReference type="PATRIC" id="fig|1150625.3.peg.1860"/>
<sequence length="73" mass="8805">MNSFYKNYIPYRSPFDPCPPIGKKVYSTPPQLYIGYQPYYLDQFNPKEALAAGTLWKKFYDPYYNPYEKKKEE</sequence>
<name>A0A147K8U5_9BACI</name>
<dbReference type="RefSeq" id="WP_010173056.1">
    <property type="nucleotide sequence ID" value="NZ_LDYG01000028.1"/>
</dbReference>
<dbReference type="STRING" id="1150625.Q75_08785"/>